<dbReference type="AlphaFoldDB" id="A0AAU9XLL4"/>
<evidence type="ECO:0000256" key="4">
    <source>
        <dbReference type="SAM" id="Phobius"/>
    </source>
</evidence>
<sequence>MFILRRICRKITLRLKAKVLTLLIVGTILIAHFFLLDRIGQFEQSESRDDTNKRAANIGNQTKHLPSSIEVPVEKADHRYPSSAFPTTKESRNLGDINGSVVNETEHLWSPDKASHSLCPSSEYMRSSGVNKLGRYPSAKKHMTIGLTTITRPNGVNYLSETIQSLLDNMNDENRKQTYIVVFLADFDKGAKQVTITNLSKLFHKEVEDDILHVIETSPKYYPQLTNLKKKFGDSKTRIYWRSKQNIDFAFLMCYCHELSNFYLHVEDDVKASPSVFHKLQGFISSQKKAWPILDISFMGHTAKVYHSEDLRSMASYFYLLYAEMPGDWLIRYWRMVKVPDNAQLILPVASFFQHHGVKSSLKEKSWPVNATYDRYFDVHDHKYWGRNPSAKVSSSIKPNQGKPQDAYEGGSGYFWGRNVKRDDQVTVQFNSVVNASKVFVDTGSNLAMKDFLRFGVLQASFSVSGTSSSSCGKFDTVVSFRDGRAQATFNKKIDCLRILVTNDQNEWLFLREIDVWEAK</sequence>
<reference evidence="7 8" key="1">
    <citation type="submission" date="2022-05" db="EMBL/GenBank/DDBJ databases">
        <authorList>
            <consortium name="Genoscope - CEA"/>
            <person name="William W."/>
        </authorList>
    </citation>
    <scope>NUCLEOTIDE SEQUENCE [LARGE SCALE GENOMIC DNA]</scope>
</reference>
<accession>A0AAU9XLL4</accession>
<keyword evidence="4" id="KW-1133">Transmembrane helix</keyword>
<dbReference type="InterPro" id="IPR057279">
    <property type="entry name" value="MGAT4"/>
</dbReference>
<evidence type="ECO:0000256" key="3">
    <source>
        <dbReference type="ARBA" id="ARBA00022679"/>
    </source>
</evidence>
<gene>
    <name evidence="7" type="ORF">PMEA_00024326</name>
</gene>
<comment type="pathway">
    <text evidence="1">Protein modification; protein glycosylation.</text>
</comment>
<dbReference type="PANTHER" id="PTHR12062">
    <property type="entry name" value="N-ACETYLGLUCOSAMINYLTRANSFERASE VI"/>
    <property type="match status" value="1"/>
</dbReference>
<dbReference type="GO" id="GO:0008375">
    <property type="term" value="F:acetylglucosaminyltransferase activity"/>
    <property type="evidence" value="ECO:0007669"/>
    <property type="project" value="TreeGrafter"/>
</dbReference>
<evidence type="ECO:0000313" key="8">
    <source>
        <dbReference type="Proteomes" id="UP001159428"/>
    </source>
</evidence>
<keyword evidence="3" id="KW-0808">Transferase</keyword>
<dbReference type="Proteomes" id="UP001159428">
    <property type="component" value="Unassembled WGS sequence"/>
</dbReference>
<dbReference type="PANTHER" id="PTHR12062:SF33">
    <property type="entry name" value="ALPHA-1,6-MANNOSYL-GLYCOPROTEIN 4-BETA-N-ACETYLGLUCOSAMINYLTRANSFERASE-LIKE"/>
    <property type="match status" value="1"/>
</dbReference>
<evidence type="ECO:0000259" key="6">
    <source>
        <dbReference type="Pfam" id="PF23524"/>
    </source>
</evidence>
<keyword evidence="4" id="KW-0472">Membrane</keyword>
<protein>
    <submittedName>
        <fullName evidence="7">Uncharacterized protein</fullName>
    </submittedName>
</protein>
<dbReference type="InterPro" id="IPR056576">
    <property type="entry name" value="MGAT4_A/B/C_C"/>
</dbReference>
<dbReference type="Pfam" id="PF23524">
    <property type="entry name" value="MGAT4A_C"/>
    <property type="match status" value="1"/>
</dbReference>
<feature type="domain" description="MGAT4 conserved region" evidence="5">
    <location>
        <begin position="133"/>
        <end position="366"/>
    </location>
</feature>
<dbReference type="GO" id="GO:0006487">
    <property type="term" value="P:protein N-linked glycosylation"/>
    <property type="evidence" value="ECO:0007669"/>
    <property type="project" value="TreeGrafter"/>
</dbReference>
<dbReference type="Pfam" id="PF04666">
    <property type="entry name" value="MGAT4_cons"/>
    <property type="match status" value="1"/>
</dbReference>
<organism evidence="7 8">
    <name type="scientific">Pocillopora meandrina</name>
    <dbReference type="NCBI Taxonomy" id="46732"/>
    <lineage>
        <taxon>Eukaryota</taxon>
        <taxon>Metazoa</taxon>
        <taxon>Cnidaria</taxon>
        <taxon>Anthozoa</taxon>
        <taxon>Hexacorallia</taxon>
        <taxon>Scleractinia</taxon>
        <taxon>Astrocoeniina</taxon>
        <taxon>Pocilloporidae</taxon>
        <taxon>Pocillopora</taxon>
    </lineage>
</organism>
<keyword evidence="2" id="KW-0328">Glycosyltransferase</keyword>
<feature type="domain" description="MGAT4 A/B/C C-terminal" evidence="6">
    <location>
        <begin position="391"/>
        <end position="513"/>
    </location>
</feature>
<dbReference type="InterPro" id="IPR006759">
    <property type="entry name" value="Glyco_transf_54"/>
</dbReference>
<comment type="caution">
    <text evidence="7">The sequence shown here is derived from an EMBL/GenBank/DDBJ whole genome shotgun (WGS) entry which is preliminary data.</text>
</comment>
<name>A0AAU9XLL4_9CNID</name>
<proteinExistence type="predicted"/>
<dbReference type="EMBL" id="CALNXJ010000046">
    <property type="protein sequence ID" value="CAH3149495.1"/>
    <property type="molecule type" value="Genomic_DNA"/>
</dbReference>
<evidence type="ECO:0000313" key="7">
    <source>
        <dbReference type="EMBL" id="CAH3149495.1"/>
    </source>
</evidence>
<feature type="transmembrane region" description="Helical" evidence="4">
    <location>
        <begin position="20"/>
        <end position="36"/>
    </location>
</feature>
<evidence type="ECO:0000256" key="2">
    <source>
        <dbReference type="ARBA" id="ARBA00022676"/>
    </source>
</evidence>
<evidence type="ECO:0000256" key="1">
    <source>
        <dbReference type="ARBA" id="ARBA00004922"/>
    </source>
</evidence>
<keyword evidence="8" id="KW-1185">Reference proteome</keyword>
<keyword evidence="4" id="KW-0812">Transmembrane</keyword>
<evidence type="ECO:0000259" key="5">
    <source>
        <dbReference type="Pfam" id="PF04666"/>
    </source>
</evidence>